<sequence>MAQATAQRTSLAPVFALSPASPEFTAFLGKLSSNTPPEAEVKAYPDIVYLNYYSLGLSVSLEPREGFKPGRDLRWEQVRAEAGTGRLEVTGVDVYNHTAVKKSDEPARPSKTTPTYSPFPSFPLLVPHPSKPNSPLSLMPSSTGSELVSAFGEPTRKGGGASGTSLGVWTEWEGKVMVEWASSGLGAWDKGGESRWRVLSLFRPSATNGENERNGSASVLGGKEGVLMLP</sequence>
<organism evidence="2 3">
    <name type="scientific">Rhodotorula toruloides</name>
    <name type="common">Yeast</name>
    <name type="synonym">Rhodosporidium toruloides</name>
    <dbReference type="NCBI Taxonomy" id="5286"/>
    <lineage>
        <taxon>Eukaryota</taxon>
        <taxon>Fungi</taxon>
        <taxon>Dikarya</taxon>
        <taxon>Basidiomycota</taxon>
        <taxon>Pucciniomycotina</taxon>
        <taxon>Microbotryomycetes</taxon>
        <taxon>Sporidiobolales</taxon>
        <taxon>Sporidiobolaceae</taxon>
        <taxon>Rhodotorula</taxon>
    </lineage>
</organism>
<proteinExistence type="predicted"/>
<accession>A0A511KF97</accession>
<dbReference type="OrthoDB" id="2224399at2759"/>
<dbReference type="EMBL" id="BJWK01000007">
    <property type="protein sequence ID" value="GEM09048.1"/>
    <property type="molecule type" value="Genomic_DNA"/>
</dbReference>
<evidence type="ECO:0000313" key="2">
    <source>
        <dbReference type="EMBL" id="GEM09048.1"/>
    </source>
</evidence>
<gene>
    <name evidence="2" type="ORF">Rt10032_c07g3065</name>
</gene>
<dbReference type="Proteomes" id="UP000321518">
    <property type="component" value="Unassembled WGS sequence"/>
</dbReference>
<dbReference type="AlphaFoldDB" id="A0A511KF97"/>
<feature type="compositionally biased region" description="Polar residues" evidence="1">
    <location>
        <begin position="206"/>
        <end position="217"/>
    </location>
</feature>
<protein>
    <submittedName>
        <fullName evidence="2">Uncharacterized protein</fullName>
    </submittedName>
</protein>
<evidence type="ECO:0000256" key="1">
    <source>
        <dbReference type="SAM" id="MobiDB-lite"/>
    </source>
</evidence>
<comment type="caution">
    <text evidence="2">The sequence shown here is derived from an EMBL/GenBank/DDBJ whole genome shotgun (WGS) entry which is preliminary data.</text>
</comment>
<name>A0A511KF97_RHOTO</name>
<evidence type="ECO:0000313" key="3">
    <source>
        <dbReference type="Proteomes" id="UP000321518"/>
    </source>
</evidence>
<feature type="region of interest" description="Disordered" evidence="1">
    <location>
        <begin position="206"/>
        <end position="230"/>
    </location>
</feature>
<reference evidence="2 3" key="1">
    <citation type="submission" date="2019-07" db="EMBL/GenBank/DDBJ databases">
        <title>Rhodotorula toruloides NBRC10032 genome sequencing.</title>
        <authorList>
            <person name="Shida Y."/>
            <person name="Takaku H."/>
            <person name="Ogasawara W."/>
            <person name="Mori K."/>
        </authorList>
    </citation>
    <scope>NUCLEOTIDE SEQUENCE [LARGE SCALE GENOMIC DNA]</scope>
    <source>
        <strain evidence="2 3">NBRC10032</strain>
    </source>
</reference>